<comment type="caution">
    <text evidence="9">The sequence shown here is derived from an EMBL/GenBank/DDBJ whole genome shotgun (WGS) entry which is preliminary data.</text>
</comment>
<feature type="domain" description="Flagellar hook protein FlgE D2" evidence="7">
    <location>
        <begin position="168"/>
        <end position="289"/>
    </location>
</feature>
<name>A0A4R2RG53_9RHOB</name>
<dbReference type="OrthoDB" id="8372879at2"/>
<keyword evidence="4 5" id="KW-0975">Bacterial flagellum</keyword>
<keyword evidence="10" id="KW-1185">Reference proteome</keyword>
<dbReference type="Pfam" id="PF06429">
    <property type="entry name" value="Flg_bbr_C"/>
    <property type="match status" value="1"/>
</dbReference>
<evidence type="ECO:0000256" key="3">
    <source>
        <dbReference type="ARBA" id="ARBA00019015"/>
    </source>
</evidence>
<dbReference type="InterPro" id="IPR010930">
    <property type="entry name" value="Flg_bb/hook_C_dom"/>
</dbReference>
<protein>
    <recommendedName>
        <fullName evidence="3 5">Flagellar hook protein FlgE</fullName>
    </recommendedName>
</protein>
<sequence>MSMSIALMGLNAAQAAINNTSNNIANAGTIGYRGGRTEFGDIFTSSPYAPTNTQSGNGTELLGVRRSFQQGALSSTGNTLDLAIQGSGFFTLQNGEGDMSYTRAGAFGLDAGGHIVNSSGDMLMTLPVAQNGAGLGGAAPQLSALQVPMYSGTSEATASVEMAVNLASGDALSATPFSPSDPASYASSTPIEMFDGDGQPMDATVYFALTQVPGATAPETLYTPYVVVDGTTLVDPAGQTLGFDADGAQLTPSAPLNLTLPDGAAFTLDLGGSTLGAGGFAVTRYAHDGETSEMLTGLEVDADGVIWASYGDQQAKALGMVAMANFNNPEGLRPIGSAAFSATSDSGAALFGGANSKGMGSLRSAALESSNIDLTQQMVDLITSQRNYQASAKALETSSSLAQTIINMRG</sequence>
<dbReference type="InterPro" id="IPR002371">
    <property type="entry name" value="FlgK"/>
</dbReference>
<dbReference type="GO" id="GO:0044780">
    <property type="term" value="P:bacterial-type flagellum assembly"/>
    <property type="evidence" value="ECO:0007669"/>
    <property type="project" value="InterPro"/>
</dbReference>
<evidence type="ECO:0000313" key="9">
    <source>
        <dbReference type="EMBL" id="TCP61349.1"/>
    </source>
</evidence>
<accession>A0A4R2RG53</accession>
<keyword evidence="9" id="KW-0966">Cell projection</keyword>
<gene>
    <name evidence="9" type="ORF">EV663_10567</name>
</gene>
<dbReference type="Gene3D" id="2.60.98.20">
    <property type="entry name" value="Flagellar hook protein FlgE"/>
    <property type="match status" value="1"/>
</dbReference>
<dbReference type="GO" id="GO:0005198">
    <property type="term" value="F:structural molecule activity"/>
    <property type="evidence" value="ECO:0007669"/>
    <property type="project" value="InterPro"/>
</dbReference>
<dbReference type="InterPro" id="IPR037925">
    <property type="entry name" value="FlgE/F/G-like"/>
</dbReference>
<dbReference type="AlphaFoldDB" id="A0A4R2RG53"/>
<dbReference type="InterPro" id="IPR053967">
    <property type="entry name" value="LlgE_F_G-like_D1"/>
</dbReference>
<feature type="domain" description="Flagellar hook protein FlgE/F/G-like D1" evidence="8">
    <location>
        <begin position="83"/>
        <end position="125"/>
    </location>
</feature>
<evidence type="ECO:0000259" key="8">
    <source>
        <dbReference type="Pfam" id="PF22692"/>
    </source>
</evidence>
<dbReference type="GO" id="GO:0005829">
    <property type="term" value="C:cytosol"/>
    <property type="evidence" value="ECO:0007669"/>
    <property type="project" value="TreeGrafter"/>
</dbReference>
<dbReference type="RefSeq" id="WP_132951134.1">
    <property type="nucleotide sequence ID" value="NZ_SLXU01000005.1"/>
</dbReference>
<dbReference type="GO" id="GO:0071978">
    <property type="term" value="P:bacterial-type flagellum-dependent swarming motility"/>
    <property type="evidence" value="ECO:0007669"/>
    <property type="project" value="TreeGrafter"/>
</dbReference>
<dbReference type="EMBL" id="SLXU01000005">
    <property type="protein sequence ID" value="TCP61349.1"/>
    <property type="molecule type" value="Genomic_DNA"/>
</dbReference>
<evidence type="ECO:0000259" key="7">
    <source>
        <dbReference type="Pfam" id="PF07559"/>
    </source>
</evidence>
<dbReference type="PRINTS" id="PR01005">
    <property type="entry name" value="FLGHOOKAP1"/>
</dbReference>
<dbReference type="InterPro" id="IPR037058">
    <property type="entry name" value="Falgellar_hook_FlgE_sf"/>
</dbReference>
<reference evidence="9 10" key="1">
    <citation type="submission" date="2019-03" db="EMBL/GenBank/DDBJ databases">
        <title>Genomic Encyclopedia of Type Strains, Phase IV (KMG-IV): sequencing the most valuable type-strain genomes for metagenomic binning, comparative biology and taxonomic classification.</title>
        <authorList>
            <person name="Goeker M."/>
        </authorList>
    </citation>
    <scope>NUCLEOTIDE SEQUENCE [LARGE SCALE GENOMIC DNA]</scope>
    <source>
        <strain evidence="9 10">DSM 24766</strain>
    </source>
</reference>
<dbReference type="GO" id="GO:0009425">
    <property type="term" value="C:bacterial-type flagellum basal body"/>
    <property type="evidence" value="ECO:0007669"/>
    <property type="project" value="UniProtKB-SubCell"/>
</dbReference>
<keyword evidence="9" id="KW-0282">Flagellum</keyword>
<evidence type="ECO:0000313" key="10">
    <source>
        <dbReference type="Proteomes" id="UP000295050"/>
    </source>
</evidence>
<dbReference type="GO" id="GO:0009424">
    <property type="term" value="C:bacterial-type flagellum hook"/>
    <property type="evidence" value="ECO:0007669"/>
    <property type="project" value="InterPro"/>
</dbReference>
<dbReference type="Pfam" id="PF22692">
    <property type="entry name" value="LlgE_F_G_D1"/>
    <property type="match status" value="1"/>
</dbReference>
<evidence type="ECO:0000256" key="4">
    <source>
        <dbReference type="ARBA" id="ARBA00023143"/>
    </source>
</evidence>
<keyword evidence="9" id="KW-0969">Cilium</keyword>
<comment type="function">
    <text evidence="5">A flexible structure which links the flagellar filament to the drive apparatus in the basal body.</text>
</comment>
<comment type="subcellular location">
    <subcellularLocation>
        <location evidence="1 5">Bacterial flagellum basal body</location>
    </subcellularLocation>
</comment>
<evidence type="ECO:0000259" key="6">
    <source>
        <dbReference type="Pfam" id="PF06429"/>
    </source>
</evidence>
<proteinExistence type="inferred from homology"/>
<organism evidence="9 10">
    <name type="scientific">Rhodovulum bhavnagarense</name>
    <dbReference type="NCBI Taxonomy" id="992286"/>
    <lineage>
        <taxon>Bacteria</taxon>
        <taxon>Pseudomonadati</taxon>
        <taxon>Pseudomonadota</taxon>
        <taxon>Alphaproteobacteria</taxon>
        <taxon>Rhodobacterales</taxon>
        <taxon>Paracoccaceae</taxon>
        <taxon>Rhodovulum</taxon>
    </lineage>
</organism>
<dbReference type="SUPFAM" id="SSF117143">
    <property type="entry name" value="Flagellar hook protein flgE"/>
    <property type="match status" value="1"/>
</dbReference>
<evidence type="ECO:0000256" key="2">
    <source>
        <dbReference type="ARBA" id="ARBA00009677"/>
    </source>
</evidence>
<evidence type="ECO:0000256" key="5">
    <source>
        <dbReference type="RuleBase" id="RU362116"/>
    </source>
</evidence>
<dbReference type="PANTHER" id="PTHR30435:SF1">
    <property type="entry name" value="FLAGELLAR HOOK PROTEIN FLGE"/>
    <property type="match status" value="1"/>
</dbReference>
<dbReference type="Pfam" id="PF07559">
    <property type="entry name" value="FlgE_D2"/>
    <property type="match status" value="1"/>
</dbReference>
<dbReference type="InterPro" id="IPR011491">
    <property type="entry name" value="FlgE_D2"/>
</dbReference>
<evidence type="ECO:0000256" key="1">
    <source>
        <dbReference type="ARBA" id="ARBA00004117"/>
    </source>
</evidence>
<feature type="domain" description="Flagellar basal-body/hook protein C-terminal" evidence="6">
    <location>
        <begin position="364"/>
        <end position="408"/>
    </location>
</feature>
<dbReference type="Proteomes" id="UP000295050">
    <property type="component" value="Unassembled WGS sequence"/>
</dbReference>
<dbReference type="InterPro" id="IPR020013">
    <property type="entry name" value="Flagellar_FlgE/F/G"/>
</dbReference>
<comment type="similarity">
    <text evidence="2 5">Belongs to the flagella basal body rod proteins family.</text>
</comment>
<dbReference type="PANTHER" id="PTHR30435">
    <property type="entry name" value="FLAGELLAR PROTEIN"/>
    <property type="match status" value="1"/>
</dbReference>
<dbReference type="NCBIfam" id="TIGR03506">
    <property type="entry name" value="FlgEFG_subfam"/>
    <property type="match status" value="1"/>
</dbReference>